<dbReference type="Pfam" id="PF02902">
    <property type="entry name" value="Peptidase_C48"/>
    <property type="match status" value="1"/>
</dbReference>
<feature type="compositionally biased region" description="Polar residues" evidence="5">
    <location>
        <begin position="420"/>
        <end position="437"/>
    </location>
</feature>
<feature type="compositionally biased region" description="Basic and acidic residues" evidence="5">
    <location>
        <begin position="221"/>
        <end position="240"/>
    </location>
</feature>
<dbReference type="AlphaFoldDB" id="A0AAN8I9V0"/>
<feature type="region of interest" description="Disordered" evidence="5">
    <location>
        <begin position="87"/>
        <end position="112"/>
    </location>
</feature>
<feature type="compositionally biased region" description="Polar residues" evidence="5">
    <location>
        <begin position="334"/>
        <end position="357"/>
    </location>
</feature>
<dbReference type="SUPFAM" id="SSF54001">
    <property type="entry name" value="Cysteine proteinases"/>
    <property type="match status" value="1"/>
</dbReference>
<dbReference type="PANTHER" id="PTHR12606">
    <property type="entry name" value="SENTRIN/SUMO-SPECIFIC PROTEASE"/>
    <property type="match status" value="1"/>
</dbReference>
<feature type="compositionally biased region" description="Basic and acidic residues" evidence="5">
    <location>
        <begin position="136"/>
        <end position="149"/>
    </location>
</feature>
<proteinExistence type="inferred from homology"/>
<dbReference type="EMBL" id="JAKLMC020000008">
    <property type="protein sequence ID" value="KAK5954785.1"/>
    <property type="molecule type" value="Genomic_DNA"/>
</dbReference>
<sequence>MEWTLSKPEMAPIGRRLSAMLVAAIKPIEQVPVAHMFQAVRNCNFRWSRQAQRAPPRRRVPLPVRPQQVQEPATVVGEVVAPIVERKRRVSDQRDEEDNSMRPSKRRHLDTDIDTPWKDQAWLKEHVKDLTPPQKKSQEQIIKPRETPIVRRSPPKILAPRYNPYMRSPRRTPLQVDKSIHLYRDDPNAMEFWWSDEDEDEDLSSPPKPAPTKEQPANEPAQKDTEKVENAKDDVEKKDIAATTPSVYKEPTPPPSDTGSDWDPNEVDPEAAREYRRFLRAMPESVDEQGYKVPIEGIISPETQAWNAQHKKELELQAAATAQETPSKAPPSTSPFTPQSHSLQPRQQKTEAEQTVLSPLRKLWDGARSFFSPRSEQKLPLREVEAAIEEESPVSTPMEDVQEEDISAADSDPIKKETGSPATPSKDSETPPNSSNPEEIKEEEEEDSTPQTSTEPEEEATVSTAQKKANLETPAKQLASLTLHDRAPKTPHRTPKATIHQTIKTDRKTRYQKLLEEREARRDAYPLIPLSTSWDARVRTAVQNGVKDDEGYTKYNDTDLARVVPQYSRGSLVRDNWLNDAVVNDYISLCVKHGNKDDRPTQVPSYAAFSSQTWQKIQADPKSIPGRWWKRQGIQGKRALECLKIFMPVNTGNHWTLAVMTPKDKNITIYNSMGHHRNQFVGERILAFMKTELGASLVESEWTINAKGVSPQQRNSDDCGVFSITTARQIMLGRMEGTPYESEVIPVQRKRIVAELVNGGLLSIEESKGDAKK</sequence>
<evidence type="ECO:0000313" key="7">
    <source>
        <dbReference type="EMBL" id="KAK5954785.1"/>
    </source>
</evidence>
<evidence type="ECO:0000256" key="3">
    <source>
        <dbReference type="ARBA" id="ARBA00022801"/>
    </source>
</evidence>
<keyword evidence="2" id="KW-0645">Protease</keyword>
<feature type="compositionally biased region" description="Basic and acidic residues" evidence="5">
    <location>
        <begin position="375"/>
        <end position="385"/>
    </location>
</feature>
<name>A0AAN8I9V0_9EURO</name>
<dbReference type="PANTHER" id="PTHR12606:SF141">
    <property type="entry name" value="GH15225P-RELATED"/>
    <property type="match status" value="1"/>
</dbReference>
<keyword evidence="8" id="KW-1185">Reference proteome</keyword>
<dbReference type="GO" id="GO:0016926">
    <property type="term" value="P:protein desumoylation"/>
    <property type="evidence" value="ECO:0007669"/>
    <property type="project" value="TreeGrafter"/>
</dbReference>
<dbReference type="GO" id="GO:0016929">
    <property type="term" value="F:deSUMOylase activity"/>
    <property type="evidence" value="ECO:0007669"/>
    <property type="project" value="TreeGrafter"/>
</dbReference>
<evidence type="ECO:0000256" key="2">
    <source>
        <dbReference type="ARBA" id="ARBA00022670"/>
    </source>
</evidence>
<dbReference type="Gene3D" id="3.40.395.10">
    <property type="entry name" value="Adenoviral Proteinase, Chain A"/>
    <property type="match status" value="1"/>
</dbReference>
<dbReference type="InterPro" id="IPR038765">
    <property type="entry name" value="Papain-like_cys_pep_sf"/>
</dbReference>
<gene>
    <name evidence="7" type="ORF">OHC33_004511</name>
</gene>
<keyword evidence="4" id="KW-0788">Thiol protease</keyword>
<comment type="similarity">
    <text evidence="1">Belongs to the peptidase C48 family.</text>
</comment>
<comment type="caution">
    <text evidence="7">The sequence shown here is derived from an EMBL/GenBank/DDBJ whole genome shotgun (WGS) entry which is preliminary data.</text>
</comment>
<reference evidence="7 8" key="1">
    <citation type="submission" date="2022-12" db="EMBL/GenBank/DDBJ databases">
        <title>Genomic features and morphological characterization of a novel Knufia sp. strain isolated from spacecraft assembly facility.</title>
        <authorList>
            <person name="Teixeira M."/>
            <person name="Chander A.M."/>
            <person name="Stajich J.E."/>
            <person name="Venkateswaran K."/>
        </authorList>
    </citation>
    <scope>NUCLEOTIDE SEQUENCE [LARGE SCALE GENOMIC DNA]</scope>
    <source>
        <strain evidence="7 8">FJI-L2-BK-P2</strain>
    </source>
</reference>
<keyword evidence="3" id="KW-0378">Hydrolase</keyword>
<feature type="region of interest" description="Disordered" evidence="5">
    <location>
        <begin position="308"/>
        <end position="503"/>
    </location>
</feature>
<feature type="region of interest" description="Disordered" evidence="5">
    <location>
        <begin position="126"/>
        <end position="173"/>
    </location>
</feature>
<organism evidence="7 8">
    <name type="scientific">Knufia fluminis</name>
    <dbReference type="NCBI Taxonomy" id="191047"/>
    <lineage>
        <taxon>Eukaryota</taxon>
        <taxon>Fungi</taxon>
        <taxon>Dikarya</taxon>
        <taxon>Ascomycota</taxon>
        <taxon>Pezizomycotina</taxon>
        <taxon>Eurotiomycetes</taxon>
        <taxon>Chaetothyriomycetidae</taxon>
        <taxon>Chaetothyriales</taxon>
        <taxon>Trichomeriaceae</taxon>
        <taxon>Knufia</taxon>
    </lineage>
</organism>
<dbReference type="Proteomes" id="UP001316803">
    <property type="component" value="Unassembled WGS sequence"/>
</dbReference>
<dbReference type="GO" id="GO:0005634">
    <property type="term" value="C:nucleus"/>
    <property type="evidence" value="ECO:0007669"/>
    <property type="project" value="TreeGrafter"/>
</dbReference>
<feature type="region of interest" description="Disordered" evidence="5">
    <location>
        <begin position="197"/>
        <end position="274"/>
    </location>
</feature>
<evidence type="ECO:0000259" key="6">
    <source>
        <dbReference type="PROSITE" id="PS50600"/>
    </source>
</evidence>
<evidence type="ECO:0000256" key="1">
    <source>
        <dbReference type="ARBA" id="ARBA00005234"/>
    </source>
</evidence>
<evidence type="ECO:0000256" key="4">
    <source>
        <dbReference type="ARBA" id="ARBA00022807"/>
    </source>
</evidence>
<evidence type="ECO:0000256" key="5">
    <source>
        <dbReference type="SAM" id="MobiDB-lite"/>
    </source>
</evidence>
<accession>A0AAN8I9V0</accession>
<feature type="compositionally biased region" description="Low complexity" evidence="5">
    <location>
        <begin position="316"/>
        <end position="325"/>
    </location>
</feature>
<feature type="domain" description="Ubiquitin-like protease family profile" evidence="6">
    <location>
        <begin position="553"/>
        <end position="730"/>
    </location>
</feature>
<dbReference type="GO" id="GO:0006508">
    <property type="term" value="P:proteolysis"/>
    <property type="evidence" value="ECO:0007669"/>
    <property type="project" value="UniProtKB-KW"/>
</dbReference>
<evidence type="ECO:0000313" key="8">
    <source>
        <dbReference type="Proteomes" id="UP001316803"/>
    </source>
</evidence>
<dbReference type="PROSITE" id="PS50600">
    <property type="entry name" value="ULP_PROTEASE"/>
    <property type="match status" value="1"/>
</dbReference>
<protein>
    <recommendedName>
        <fullName evidence="6">Ubiquitin-like protease family profile domain-containing protein</fullName>
    </recommendedName>
</protein>
<dbReference type="InterPro" id="IPR003653">
    <property type="entry name" value="Peptidase_C48_C"/>
</dbReference>